<dbReference type="EMBL" id="UINC01138137">
    <property type="protein sequence ID" value="SVD23891.1"/>
    <property type="molecule type" value="Genomic_DNA"/>
</dbReference>
<dbReference type="Gene3D" id="2.60.120.380">
    <property type="match status" value="1"/>
</dbReference>
<sequence>VSYDSTDTTVPTNYNFSINNGASTAASTSVTLSLSASDDFGVTGYYLSTSSSTPPSTASGWSTVTSSTSFSISDNYTLTSLGLNTVYVWYKDAAGNVSSSASDTIIYSSSDTSIPNIYCGLSDSSTAGNTSLSATKLTSGTTRTATLSSSTNNYYFFFTATSSSTYTISWSGNAWEYSIYKGAGNRYYYSYSDDENTSISNYTGDVIIKFDPDNSGDQVSFSITGGTIIDYHTSKNSNCQVSIDGATTSSSAAALDTGKIYRSNLYSWSNNYYYKFTAASDSVYGITWSGNASAYTIFKG</sequence>
<dbReference type="AlphaFoldDB" id="A0A382TQV6"/>
<organism evidence="1">
    <name type="scientific">marine metagenome</name>
    <dbReference type="NCBI Taxonomy" id="408172"/>
    <lineage>
        <taxon>unclassified sequences</taxon>
        <taxon>metagenomes</taxon>
        <taxon>ecological metagenomes</taxon>
    </lineage>
</organism>
<reference evidence="1" key="1">
    <citation type="submission" date="2018-05" db="EMBL/GenBank/DDBJ databases">
        <authorList>
            <person name="Lanie J.A."/>
            <person name="Ng W.-L."/>
            <person name="Kazmierczak K.M."/>
            <person name="Andrzejewski T.M."/>
            <person name="Davidsen T.M."/>
            <person name="Wayne K.J."/>
            <person name="Tettelin H."/>
            <person name="Glass J.I."/>
            <person name="Rusch D."/>
            <person name="Podicherti R."/>
            <person name="Tsui H.-C.T."/>
            <person name="Winkler M.E."/>
        </authorList>
    </citation>
    <scope>NUCLEOTIDE SEQUENCE</scope>
</reference>
<evidence type="ECO:0000313" key="1">
    <source>
        <dbReference type="EMBL" id="SVD23891.1"/>
    </source>
</evidence>
<gene>
    <name evidence="1" type="ORF">METZ01_LOCUS376745</name>
</gene>
<protein>
    <submittedName>
        <fullName evidence="1">Uncharacterized protein</fullName>
    </submittedName>
</protein>
<name>A0A382TQV6_9ZZZZ</name>
<accession>A0A382TQV6</accession>
<feature type="non-terminal residue" evidence="1">
    <location>
        <position position="300"/>
    </location>
</feature>
<proteinExistence type="predicted"/>
<feature type="non-terminal residue" evidence="1">
    <location>
        <position position="1"/>
    </location>
</feature>